<sequence length="137" mass="15437">MAKVNISEAASLAKVARSTLYAYIRSGKISADKDHVGRPQIDTSELLRVFGVLQGNGEDNTDNSEIEHDVAIIQSENATLRTENEALREMLRIREEQLRDHQEQESWLRQRLDALEAKTLPGTGTKSWWSRVFGSKG</sequence>
<reference evidence="2 3" key="1">
    <citation type="submission" date="2017-03" db="EMBL/GenBank/DDBJ databases">
        <title>Draft genime sequence of the acidophilic sulfur-oxidizing bacterium Acidithiobacillus sp. SH, isolated from seawater.</title>
        <authorList>
            <person name="Sharmin S."/>
            <person name="Tokuhisa M."/>
            <person name="Kanao T."/>
            <person name="Kamimura K."/>
        </authorList>
    </citation>
    <scope>NUCLEOTIDE SEQUENCE [LARGE SCALE GENOMIC DNA]</scope>
    <source>
        <strain evidence="2 3">SH</strain>
    </source>
</reference>
<dbReference type="AlphaFoldDB" id="A0A2I1DHX0"/>
<dbReference type="InterPro" id="IPR009061">
    <property type="entry name" value="DNA-bd_dom_put_sf"/>
</dbReference>
<proteinExistence type="predicted"/>
<keyword evidence="1" id="KW-0175">Coiled coil</keyword>
<gene>
    <name evidence="2" type="ORF">B1757_14760</name>
</gene>
<keyword evidence="3" id="KW-1185">Reference proteome</keyword>
<evidence type="ECO:0000313" key="3">
    <source>
        <dbReference type="Proteomes" id="UP000234329"/>
    </source>
</evidence>
<protein>
    <recommendedName>
        <fullName evidence="4">Helix-turn-helix domain-containing protein</fullName>
    </recommendedName>
</protein>
<organism evidence="2 3">
    <name type="scientific">Acidithiobacillus marinus</name>
    <dbReference type="NCBI Taxonomy" id="187490"/>
    <lineage>
        <taxon>Bacteria</taxon>
        <taxon>Pseudomonadati</taxon>
        <taxon>Pseudomonadota</taxon>
        <taxon>Acidithiobacillia</taxon>
        <taxon>Acidithiobacillales</taxon>
        <taxon>Acidithiobacillaceae</taxon>
        <taxon>Acidithiobacillus</taxon>
    </lineage>
</organism>
<dbReference type="SUPFAM" id="SSF46955">
    <property type="entry name" value="Putative DNA-binding domain"/>
    <property type="match status" value="1"/>
</dbReference>
<accession>A0A2I1DHX0</accession>
<evidence type="ECO:0008006" key="4">
    <source>
        <dbReference type="Google" id="ProtNLM"/>
    </source>
</evidence>
<evidence type="ECO:0000313" key="2">
    <source>
        <dbReference type="EMBL" id="PKY09472.1"/>
    </source>
</evidence>
<dbReference type="OrthoDB" id="962262at2"/>
<name>A0A2I1DHX0_9PROT</name>
<evidence type="ECO:0000256" key="1">
    <source>
        <dbReference type="SAM" id="Coils"/>
    </source>
</evidence>
<comment type="caution">
    <text evidence="2">The sequence shown here is derived from an EMBL/GenBank/DDBJ whole genome shotgun (WGS) entry which is preliminary data.</text>
</comment>
<dbReference type="EMBL" id="MXAV01000058">
    <property type="protein sequence ID" value="PKY09472.1"/>
    <property type="molecule type" value="Genomic_DNA"/>
</dbReference>
<dbReference type="Proteomes" id="UP000234329">
    <property type="component" value="Unassembled WGS sequence"/>
</dbReference>
<dbReference type="InParanoid" id="A0A2I1DHX0"/>
<feature type="coiled-coil region" evidence="1">
    <location>
        <begin position="70"/>
        <end position="118"/>
    </location>
</feature>
<dbReference type="RefSeq" id="WP_101539063.1">
    <property type="nucleotide sequence ID" value="NZ_MXAV01000058.1"/>
</dbReference>